<sequence length="117" mass="13735">MVEENEETQLLSEKVEDDLQKIKIERLLKVAEKVLKDNKERCLKSFAFYFFALIIVGIPLWWITTSPYRASLERFNDNEVVFGDSMIDQNVDEEFNSPDVWNEISISAAYNLHLIFV</sequence>
<evidence type="ECO:0000313" key="2">
    <source>
        <dbReference type="WBParaSite" id="PS1159_v2.g1967.t1"/>
    </source>
</evidence>
<proteinExistence type="predicted"/>
<reference evidence="2" key="1">
    <citation type="submission" date="2022-11" db="UniProtKB">
        <authorList>
            <consortium name="WormBaseParasite"/>
        </authorList>
    </citation>
    <scope>IDENTIFICATION</scope>
</reference>
<organism evidence="1 2">
    <name type="scientific">Panagrolaimus sp. PS1159</name>
    <dbReference type="NCBI Taxonomy" id="55785"/>
    <lineage>
        <taxon>Eukaryota</taxon>
        <taxon>Metazoa</taxon>
        <taxon>Ecdysozoa</taxon>
        <taxon>Nematoda</taxon>
        <taxon>Chromadorea</taxon>
        <taxon>Rhabditida</taxon>
        <taxon>Tylenchina</taxon>
        <taxon>Panagrolaimomorpha</taxon>
        <taxon>Panagrolaimoidea</taxon>
        <taxon>Panagrolaimidae</taxon>
        <taxon>Panagrolaimus</taxon>
    </lineage>
</organism>
<protein>
    <submittedName>
        <fullName evidence="2">Uncharacterized protein</fullName>
    </submittedName>
</protein>
<name>A0AC35FPR9_9BILA</name>
<evidence type="ECO:0000313" key="1">
    <source>
        <dbReference type="Proteomes" id="UP000887580"/>
    </source>
</evidence>
<dbReference type="Proteomes" id="UP000887580">
    <property type="component" value="Unplaced"/>
</dbReference>
<accession>A0AC35FPR9</accession>
<dbReference type="WBParaSite" id="PS1159_v2.g1967.t1">
    <property type="protein sequence ID" value="PS1159_v2.g1967.t1"/>
    <property type="gene ID" value="PS1159_v2.g1967"/>
</dbReference>